<dbReference type="PANTHER" id="PTHR10098">
    <property type="entry name" value="RAPSYN-RELATED"/>
    <property type="match status" value="1"/>
</dbReference>
<dbReference type="EMBL" id="QXHD01000003">
    <property type="protein sequence ID" value="NEZ54444.1"/>
    <property type="molecule type" value="Genomic_DNA"/>
</dbReference>
<proteinExistence type="predicted"/>
<dbReference type="PROSITE" id="PS50005">
    <property type="entry name" value="TPR"/>
    <property type="match status" value="1"/>
</dbReference>
<dbReference type="SMART" id="SM00028">
    <property type="entry name" value="TPR"/>
    <property type="match status" value="2"/>
</dbReference>
<gene>
    <name evidence="2" type="ORF">DXZ20_01775</name>
</gene>
<keyword evidence="1" id="KW-0802">TPR repeat</keyword>
<keyword evidence="3" id="KW-1185">Reference proteome</keyword>
<comment type="caution">
    <text evidence="2">The sequence shown here is derived from an EMBL/GenBank/DDBJ whole genome shotgun (WGS) entry which is preliminary data.</text>
</comment>
<evidence type="ECO:0000313" key="3">
    <source>
        <dbReference type="Proteomes" id="UP000481033"/>
    </source>
</evidence>
<dbReference type="RefSeq" id="WP_163696049.1">
    <property type="nucleotide sequence ID" value="NZ_QXHD01000003.1"/>
</dbReference>
<evidence type="ECO:0000313" key="2">
    <source>
        <dbReference type="EMBL" id="NEZ54444.1"/>
    </source>
</evidence>
<evidence type="ECO:0000256" key="1">
    <source>
        <dbReference type="PROSITE-ProRule" id="PRU00339"/>
    </source>
</evidence>
<dbReference type="InterPro" id="IPR011990">
    <property type="entry name" value="TPR-like_helical_dom_sf"/>
</dbReference>
<dbReference type="Gene3D" id="1.25.40.10">
    <property type="entry name" value="Tetratricopeptide repeat domain"/>
    <property type="match status" value="1"/>
</dbReference>
<reference evidence="2 3" key="1">
    <citation type="journal article" date="2020" name="Microb. Ecol.">
        <title>Ecogenomics of the Marine Benthic Filamentous Cyanobacterium Adonisia.</title>
        <authorList>
            <person name="Walter J.M."/>
            <person name="Coutinho F.H."/>
            <person name="Leomil L."/>
            <person name="Hargreaves P.I."/>
            <person name="Campeao M.E."/>
            <person name="Vieira V.V."/>
            <person name="Silva B.S."/>
            <person name="Fistarol G.O."/>
            <person name="Salomon P.S."/>
            <person name="Sawabe T."/>
            <person name="Mino S."/>
            <person name="Hosokawa M."/>
            <person name="Miyashita H."/>
            <person name="Maruyama F."/>
            <person name="van Verk M.C."/>
            <person name="Dutilh B.E."/>
            <person name="Thompson C.C."/>
            <person name="Thompson F.L."/>
        </authorList>
    </citation>
    <scope>NUCLEOTIDE SEQUENCE [LARGE SCALE GENOMIC DNA]</scope>
    <source>
        <strain evidence="2 3">CCMR0081</strain>
    </source>
</reference>
<dbReference type="Pfam" id="PF13424">
    <property type="entry name" value="TPR_12"/>
    <property type="match status" value="1"/>
</dbReference>
<sequence>MDSILPPADAILEKLEIEPKSVRTIKSAKKRSQYRAVINWLTRYSSSVGAGNLEQVRGWLEAFHHLCELEAWEKGATLLFSRLETETREELHDQLNIWGHHTELNQVYSRVANQISPKLNAIILNSLDRLWTDLGDYDKAIDYHKQSLAIDEELGQMQGVGASLGNLGIIYSSIGEYETAIQYHEQHLKVARKIKDK</sequence>
<dbReference type="AlphaFoldDB" id="A0A6M0RDU6"/>
<name>A0A6M0RDU6_9CYAN</name>
<protein>
    <submittedName>
        <fullName evidence="2">Tetratricopeptide repeat protein</fullName>
    </submittedName>
</protein>
<dbReference type="InterPro" id="IPR019734">
    <property type="entry name" value="TPR_rpt"/>
</dbReference>
<dbReference type="Proteomes" id="UP000481033">
    <property type="component" value="Unassembled WGS sequence"/>
</dbReference>
<feature type="repeat" description="TPR" evidence="1">
    <location>
        <begin position="121"/>
        <end position="154"/>
    </location>
</feature>
<dbReference type="SUPFAM" id="SSF48452">
    <property type="entry name" value="TPR-like"/>
    <property type="match status" value="1"/>
</dbReference>
<organism evidence="2 3">
    <name type="scientific">Adonisia turfae CCMR0081</name>
    <dbReference type="NCBI Taxonomy" id="2292702"/>
    <lineage>
        <taxon>Bacteria</taxon>
        <taxon>Bacillati</taxon>
        <taxon>Cyanobacteriota</taxon>
        <taxon>Adonisia</taxon>
        <taxon>Adonisia turfae</taxon>
    </lineage>
</organism>
<accession>A0A6M0RDU6</accession>